<evidence type="ECO:0000259" key="5">
    <source>
        <dbReference type="PROSITE" id="PS50237"/>
    </source>
</evidence>
<evidence type="ECO:0000256" key="4">
    <source>
        <dbReference type="SAM" id="MobiDB-lite"/>
    </source>
</evidence>
<dbReference type="InterPro" id="IPR035983">
    <property type="entry name" value="Hect_E3_ubiquitin_ligase"/>
</dbReference>
<name>A0A6P6JJK4_CARAU</name>
<accession>A0A6P6JJK4</accession>
<feature type="region of interest" description="Disordered" evidence="4">
    <location>
        <begin position="1"/>
        <end position="32"/>
    </location>
</feature>
<organism evidence="6 7">
    <name type="scientific">Carassius auratus</name>
    <name type="common">Goldfish</name>
    <dbReference type="NCBI Taxonomy" id="7957"/>
    <lineage>
        <taxon>Eukaryota</taxon>
        <taxon>Metazoa</taxon>
        <taxon>Chordata</taxon>
        <taxon>Craniata</taxon>
        <taxon>Vertebrata</taxon>
        <taxon>Euteleostomi</taxon>
        <taxon>Actinopterygii</taxon>
        <taxon>Neopterygii</taxon>
        <taxon>Teleostei</taxon>
        <taxon>Ostariophysi</taxon>
        <taxon>Cypriniformes</taxon>
        <taxon>Cyprinidae</taxon>
        <taxon>Cyprininae</taxon>
        <taxon>Carassius</taxon>
    </lineage>
</organism>
<reference evidence="7" key="1">
    <citation type="submission" date="2025-08" db="UniProtKB">
        <authorList>
            <consortium name="RefSeq"/>
        </authorList>
    </citation>
    <scope>IDENTIFICATION</scope>
    <source>
        <strain evidence="7">Wakin</strain>
        <tissue evidence="7">Muscle</tissue>
    </source>
</reference>
<dbReference type="GeneID" id="113044291"/>
<sequence>MSNQERHGASSTSSTAGHSRQPEQGSNVGAADAASAIQNIIEVLNQSLGKTSTRQSQNQGQRSGQCQTVDQEMARSFPGFFKRGSKRRLPSCSKPAKFIKAWKPFAFSAFLLNKNVEMTPSSAEELQHMQAGLGKRHLSMTDDLTHSEVSSLFCDTYPKMKSASGGWLLYKASGGQGRRRLNLVPPESEGYSGSTIRCATGGGKTMLYIVPLQDEFDLSPLPSDAQEFSLMPKAECKKCFKMMPLQILALHVRECDTLEYETLSDSEPEVTNSPPAFEEKLTDAKCPVCMKTFPLLELEFHASFCGDLESSESLQTKSPDIMKPDNEEMSWYFHLKNEEDVLRWLAAQVDTSKDFSICVSRINFVERGLLLWRRQKISSPVNTLKITFLGEAGVDTGALRKEFLTERIGGIETRLFEGEEGKGKMPKYSLNDLDNGLFRVAGEVFAVSLAQGGPAPRFLQDWCYDFLLSGTLENANKDNVYDAEFSPLIKMIEEASDLSSYSEQIVNCGYTGPINEDNKQNITRAIVMHAAARRTLMLQQLREGLQLYRLIDTMEKNREVCRSLFVVQGGNDKVDSHYIVSHLAPQMSERGTLKYTKEVQILNHFQDFLMELEDGDAQDEAALSVPQVMQWLTGQAHRHLLLSEREAFKITVQFDHTCMQRLPSHTLCYPIISACTQTITFPTAHLSNCNEFKEIMKTAVQHGGCFYRV</sequence>
<dbReference type="RefSeq" id="XP_026059911.1">
    <property type="nucleotide sequence ID" value="XM_026204126.1"/>
</dbReference>
<dbReference type="SUPFAM" id="SSF56204">
    <property type="entry name" value="Hect, E3 ligase catalytic domain"/>
    <property type="match status" value="1"/>
</dbReference>
<dbReference type="KEGG" id="caua:113044291"/>
<dbReference type="PROSITE" id="PS50237">
    <property type="entry name" value="HECT"/>
    <property type="match status" value="1"/>
</dbReference>
<dbReference type="Proteomes" id="UP000515129">
    <property type="component" value="Chromosome 26"/>
</dbReference>
<dbReference type="Gene3D" id="3.90.1750.10">
    <property type="entry name" value="Hect, E3 ligase catalytic domains"/>
    <property type="match status" value="1"/>
</dbReference>
<comment type="caution">
    <text evidence="3">Lacks conserved residue(s) required for the propagation of feature annotation.</text>
</comment>
<dbReference type="GO" id="GO:0004842">
    <property type="term" value="F:ubiquitin-protein transferase activity"/>
    <property type="evidence" value="ECO:0007669"/>
    <property type="project" value="InterPro"/>
</dbReference>
<gene>
    <name evidence="7" type="primary">LOC113044291</name>
</gene>
<dbReference type="InterPro" id="IPR000569">
    <property type="entry name" value="HECT_dom"/>
</dbReference>
<protein>
    <submittedName>
        <fullName evidence="7">Uncharacterized protein LOC113044291 isoform X1</fullName>
    </submittedName>
</protein>
<keyword evidence="6" id="KW-1185">Reference proteome</keyword>
<proteinExistence type="predicted"/>
<keyword evidence="2 3" id="KW-0833">Ubl conjugation pathway</keyword>
<evidence type="ECO:0000256" key="2">
    <source>
        <dbReference type="ARBA" id="ARBA00022786"/>
    </source>
</evidence>
<feature type="compositionally biased region" description="Low complexity" evidence="4">
    <location>
        <begin position="9"/>
        <end position="19"/>
    </location>
</feature>
<evidence type="ECO:0000313" key="6">
    <source>
        <dbReference type="Proteomes" id="UP000515129"/>
    </source>
</evidence>
<feature type="domain" description="HECT" evidence="5">
    <location>
        <begin position="373"/>
        <end position="404"/>
    </location>
</feature>
<dbReference type="OrthoDB" id="8957740at2759"/>
<evidence type="ECO:0000256" key="3">
    <source>
        <dbReference type="PROSITE-ProRule" id="PRU00104"/>
    </source>
</evidence>
<evidence type="ECO:0000313" key="7">
    <source>
        <dbReference type="RefSeq" id="XP_026059911.1"/>
    </source>
</evidence>
<keyword evidence="1" id="KW-0808">Transferase</keyword>
<evidence type="ECO:0000256" key="1">
    <source>
        <dbReference type="ARBA" id="ARBA00022679"/>
    </source>
</evidence>
<dbReference type="AlphaFoldDB" id="A0A6P6JJK4"/>